<feature type="coiled-coil region" evidence="5">
    <location>
        <begin position="37"/>
        <end position="190"/>
    </location>
</feature>
<dbReference type="Pfam" id="PF02646">
    <property type="entry name" value="RmuC"/>
    <property type="match status" value="1"/>
</dbReference>
<reference evidence="7 8" key="1">
    <citation type="journal article" date="2007" name="PLoS Genet.">
        <title>Patterns and implications of gene gain and loss in the evolution of Prochlorococcus.</title>
        <authorList>
            <person name="Kettler G.C."/>
            <person name="Martiny A.C."/>
            <person name="Huang K."/>
            <person name="Zucker J."/>
            <person name="Coleman M.L."/>
            <person name="Rodrigue S."/>
            <person name="Chen F."/>
            <person name="Lapidus A."/>
            <person name="Ferriera S."/>
            <person name="Johnson J."/>
            <person name="Steglich C."/>
            <person name="Church G.M."/>
            <person name="Richardson P."/>
            <person name="Chisholm S.W."/>
        </authorList>
    </citation>
    <scope>NUCLEOTIDE SEQUENCE [LARGE SCALE GENOMIC DNA]</scope>
    <source>
        <strain evidence="7 8">MIT 9515</strain>
    </source>
</reference>
<evidence type="ECO:0000313" key="8">
    <source>
        <dbReference type="Proteomes" id="UP000001589"/>
    </source>
</evidence>
<dbReference type="GeneID" id="60202066"/>
<dbReference type="InterPro" id="IPR003798">
    <property type="entry name" value="DNA_recombination_RmuC"/>
</dbReference>
<keyword evidence="3 5" id="KW-0175">Coiled coil</keyword>
<name>A2BXB4_PROM5</name>
<comment type="function">
    <text evidence="1">Involved in DNA recombination.</text>
</comment>
<evidence type="ECO:0000256" key="5">
    <source>
        <dbReference type="SAM" id="Coils"/>
    </source>
</evidence>
<keyword evidence="6" id="KW-0812">Transmembrane</keyword>
<dbReference type="OrthoDB" id="370725at2"/>
<feature type="transmembrane region" description="Helical" evidence="6">
    <location>
        <begin position="6"/>
        <end position="26"/>
    </location>
</feature>
<dbReference type="RefSeq" id="WP_011820524.1">
    <property type="nucleotide sequence ID" value="NC_008817.1"/>
</dbReference>
<evidence type="ECO:0000256" key="6">
    <source>
        <dbReference type="SAM" id="Phobius"/>
    </source>
</evidence>
<evidence type="ECO:0000256" key="3">
    <source>
        <dbReference type="ARBA" id="ARBA00023054"/>
    </source>
</evidence>
<dbReference type="Proteomes" id="UP000001589">
    <property type="component" value="Chromosome"/>
</dbReference>
<proteinExistence type="inferred from homology"/>
<evidence type="ECO:0000256" key="4">
    <source>
        <dbReference type="ARBA" id="ARBA00023172"/>
    </source>
</evidence>
<keyword evidence="4" id="KW-0233">DNA recombination</keyword>
<accession>A2BXB4</accession>
<dbReference type="PANTHER" id="PTHR30563:SF0">
    <property type="entry name" value="DNA RECOMBINATION PROTEIN RMUC"/>
    <property type="match status" value="1"/>
</dbReference>
<gene>
    <name evidence="7" type="ordered locus">P9515_12181</name>
</gene>
<comment type="similarity">
    <text evidence="2">Belongs to the RmuC family.</text>
</comment>
<dbReference type="KEGG" id="pmc:P9515_12181"/>
<organism evidence="7 8">
    <name type="scientific">Prochlorococcus marinus (strain MIT 9515)</name>
    <dbReference type="NCBI Taxonomy" id="167542"/>
    <lineage>
        <taxon>Bacteria</taxon>
        <taxon>Bacillati</taxon>
        <taxon>Cyanobacteriota</taxon>
        <taxon>Cyanophyceae</taxon>
        <taxon>Synechococcales</taxon>
        <taxon>Prochlorococcaceae</taxon>
        <taxon>Prochlorococcus</taxon>
    </lineage>
</organism>
<dbReference type="eggNOG" id="COG1322">
    <property type="taxonomic scope" value="Bacteria"/>
</dbReference>
<dbReference type="AlphaFoldDB" id="A2BXB4"/>
<protein>
    <recommendedName>
        <fullName evidence="9">DNA recombination protein RmuC</fullName>
    </recommendedName>
</protein>
<evidence type="ECO:0000256" key="2">
    <source>
        <dbReference type="ARBA" id="ARBA00009840"/>
    </source>
</evidence>
<dbReference type="GO" id="GO:0006310">
    <property type="term" value="P:DNA recombination"/>
    <property type="evidence" value="ECO:0007669"/>
    <property type="project" value="UniProtKB-KW"/>
</dbReference>
<evidence type="ECO:0000313" key="7">
    <source>
        <dbReference type="EMBL" id="ABM72425.1"/>
    </source>
</evidence>
<sequence length="531" mass="60924">MDNVLLFITGVLSGIIVGFIISRSYSKKSRTNDGSKESFLEENLLKVEKNLEETLLELNNQRKEVKIYQQNLLESSEKAAIKETELKVVSEEKIKLENNQREFKKDFEYLRNQKETLGIEIGELKEQNKSLFEESSRIESEKEKLEELHKITISDKEILRNEKEKLNNRLAEIKEQLKSQETQTKFLEQAKANLVTQFRALSAEMLKGSKEDLLKRTKETVTEPFTKQVEILRKQVELLSKDSIEKLSALNQTTINLDKKSDDVKGAAMQLTSALRSPNVKGRWGEVNLKRILEFVGLINYCDFDEQVSIETEEKGRLRPDCVITIPGSRRLIVDSKAPIESYLDAIKETDQNLQEKAVTDHLRKVRSHIDQLAKKDYANQLSEIGEVVDGVVLYIPVEGALSMALERDPYLLEYAFEKNIILTFPTSLLAILKGFSMTIQRAEMTKNINEIQQMSTELHKRFINFVEKFSAIGSNISKLNKSYNDAQGSYEKRLLPQAKRIAELSGQNPEFNTTNEIDSNIRTFKSIDNN</sequence>
<dbReference type="EMBL" id="CP000552">
    <property type="protein sequence ID" value="ABM72425.1"/>
    <property type="molecule type" value="Genomic_DNA"/>
</dbReference>
<keyword evidence="6" id="KW-0472">Membrane</keyword>
<dbReference type="PANTHER" id="PTHR30563">
    <property type="entry name" value="DNA RECOMBINATION PROTEIN RMUC"/>
    <property type="match status" value="1"/>
</dbReference>
<keyword evidence="6" id="KW-1133">Transmembrane helix</keyword>
<evidence type="ECO:0000256" key="1">
    <source>
        <dbReference type="ARBA" id="ARBA00003416"/>
    </source>
</evidence>
<evidence type="ECO:0008006" key="9">
    <source>
        <dbReference type="Google" id="ProtNLM"/>
    </source>
</evidence>
<dbReference type="HOGENOM" id="CLU_024057_0_0_3"/>